<name>A0A1H8H733_9BURK</name>
<dbReference type="GO" id="GO:0004852">
    <property type="term" value="F:uroporphyrinogen-III synthase activity"/>
    <property type="evidence" value="ECO:0007669"/>
    <property type="project" value="InterPro"/>
</dbReference>
<dbReference type="SUPFAM" id="SSF69618">
    <property type="entry name" value="HemD-like"/>
    <property type="match status" value="1"/>
</dbReference>
<dbReference type="Pfam" id="PF02602">
    <property type="entry name" value="HEM4"/>
    <property type="match status" value="1"/>
</dbReference>
<reference evidence="2 3" key="1">
    <citation type="submission" date="2016-10" db="EMBL/GenBank/DDBJ databases">
        <authorList>
            <person name="de Groot N.N."/>
        </authorList>
    </citation>
    <scope>NUCLEOTIDE SEQUENCE [LARGE SCALE GENOMIC DNA]</scope>
    <source>
        <strain evidence="2 3">DSM 15123</strain>
    </source>
</reference>
<evidence type="ECO:0000313" key="3">
    <source>
        <dbReference type="Proteomes" id="UP000199531"/>
    </source>
</evidence>
<dbReference type="OrthoDB" id="9787650at2"/>
<proteinExistence type="predicted"/>
<dbReference type="AlphaFoldDB" id="A0A1H8H733"/>
<dbReference type="InterPro" id="IPR036108">
    <property type="entry name" value="4pyrrol_syn_uPrphyn_synt_sf"/>
</dbReference>
<sequence length="278" mass="30700">MQQAPAVIITRPEPQASDWAQALQRELGDRARVLVWPLIEIAAVEHAAYRERLHAAWEQLPQTAAAFFVSVPAVEHFFAAVADAAACWNAGYTRAWAPGRGTLQALLQAGVDPARIDSPPPDAAQFDSEALWPLIQPQLAAARQAGRCVLRVRGTDDPKPDAIQPDYGAGRDWMGEQLVQAGLEVRTVVAYQRQAPRWTPAQQETVRTLASQRNLWLWSSSQALNHLQTLLPQQDWSQATALATHPRIAARAREAGYGTILQTRPTLHDVSHSIQSWL</sequence>
<accession>A0A1H8H733</accession>
<gene>
    <name evidence="2" type="ORF">SAMN02745977_01459</name>
</gene>
<dbReference type="InterPro" id="IPR003754">
    <property type="entry name" value="4pyrrol_synth_uPrphyn_synth"/>
</dbReference>
<feature type="domain" description="Tetrapyrrole biosynthesis uroporphyrinogen III synthase" evidence="1">
    <location>
        <begin position="21"/>
        <end position="266"/>
    </location>
</feature>
<dbReference type="RefSeq" id="WP_091815977.1">
    <property type="nucleotide sequence ID" value="NZ_FOCW01000002.1"/>
</dbReference>
<keyword evidence="3" id="KW-1185">Reference proteome</keyword>
<organism evidence="2 3">
    <name type="scientific">Brachymonas denitrificans DSM 15123</name>
    <dbReference type="NCBI Taxonomy" id="1121117"/>
    <lineage>
        <taxon>Bacteria</taxon>
        <taxon>Pseudomonadati</taxon>
        <taxon>Pseudomonadota</taxon>
        <taxon>Betaproteobacteria</taxon>
        <taxon>Burkholderiales</taxon>
        <taxon>Comamonadaceae</taxon>
        <taxon>Brachymonas</taxon>
    </lineage>
</organism>
<protein>
    <submittedName>
        <fullName evidence="2">Uroporphyrinogen-III synthase</fullName>
    </submittedName>
</protein>
<evidence type="ECO:0000259" key="1">
    <source>
        <dbReference type="Pfam" id="PF02602"/>
    </source>
</evidence>
<dbReference type="Proteomes" id="UP000199531">
    <property type="component" value="Unassembled WGS sequence"/>
</dbReference>
<dbReference type="Gene3D" id="3.40.50.10090">
    <property type="match status" value="2"/>
</dbReference>
<dbReference type="GO" id="GO:0033014">
    <property type="term" value="P:tetrapyrrole biosynthetic process"/>
    <property type="evidence" value="ECO:0007669"/>
    <property type="project" value="InterPro"/>
</dbReference>
<dbReference type="STRING" id="1121117.SAMN02745977_01459"/>
<dbReference type="CDD" id="cd06578">
    <property type="entry name" value="HemD"/>
    <property type="match status" value="1"/>
</dbReference>
<dbReference type="EMBL" id="FOCW01000002">
    <property type="protein sequence ID" value="SEN52083.1"/>
    <property type="molecule type" value="Genomic_DNA"/>
</dbReference>
<evidence type="ECO:0000313" key="2">
    <source>
        <dbReference type="EMBL" id="SEN52083.1"/>
    </source>
</evidence>